<gene>
    <name evidence="1" type="ORF">ACFSKQ_01670</name>
</gene>
<evidence type="ECO:0000313" key="2">
    <source>
        <dbReference type="Proteomes" id="UP001597371"/>
    </source>
</evidence>
<keyword evidence="2" id="KW-1185">Reference proteome</keyword>
<accession>A0ABW5CJC4</accession>
<reference evidence="2" key="1">
    <citation type="journal article" date="2019" name="Int. J. Syst. Evol. Microbiol.">
        <title>The Global Catalogue of Microorganisms (GCM) 10K type strain sequencing project: providing services to taxonomists for standard genome sequencing and annotation.</title>
        <authorList>
            <consortium name="The Broad Institute Genomics Platform"/>
            <consortium name="The Broad Institute Genome Sequencing Center for Infectious Disease"/>
            <person name="Wu L."/>
            <person name="Ma J."/>
        </authorList>
    </citation>
    <scope>NUCLEOTIDE SEQUENCE [LARGE SCALE GENOMIC DNA]</scope>
    <source>
        <strain evidence="2">ZS-35-S2</strain>
    </source>
</reference>
<name>A0ABW5CJC4_9HYPH</name>
<dbReference type="Proteomes" id="UP001597371">
    <property type="component" value="Unassembled WGS sequence"/>
</dbReference>
<evidence type="ECO:0008006" key="3">
    <source>
        <dbReference type="Google" id="ProtNLM"/>
    </source>
</evidence>
<sequence>MTLTDKALSILAFAAYHALASGEKVRDVTLADGAGHRADPQGVDELKDAGLLTVEGDRGRLTEEGEATLDRVLGAIRAT</sequence>
<dbReference type="RefSeq" id="WP_209735875.1">
    <property type="nucleotide sequence ID" value="NZ_CP072611.1"/>
</dbReference>
<comment type="caution">
    <text evidence="1">The sequence shown here is derived from an EMBL/GenBank/DDBJ whole genome shotgun (WGS) entry which is preliminary data.</text>
</comment>
<dbReference type="EMBL" id="JBHUIJ010000002">
    <property type="protein sequence ID" value="MFD2236168.1"/>
    <property type="molecule type" value="Genomic_DNA"/>
</dbReference>
<proteinExistence type="predicted"/>
<evidence type="ECO:0000313" key="1">
    <source>
        <dbReference type="EMBL" id="MFD2236168.1"/>
    </source>
</evidence>
<protein>
    <recommendedName>
        <fullName evidence="3">Transcriptional regulator</fullName>
    </recommendedName>
</protein>
<organism evidence="1 2">
    <name type="scientific">Aureimonas populi</name>
    <dbReference type="NCBI Taxonomy" id="1701758"/>
    <lineage>
        <taxon>Bacteria</taxon>
        <taxon>Pseudomonadati</taxon>
        <taxon>Pseudomonadota</taxon>
        <taxon>Alphaproteobacteria</taxon>
        <taxon>Hyphomicrobiales</taxon>
        <taxon>Aurantimonadaceae</taxon>
        <taxon>Aureimonas</taxon>
    </lineage>
</organism>